<feature type="chain" id="PRO_5045241949" description="Lipoprotein" evidence="1">
    <location>
        <begin position="18"/>
        <end position="450"/>
    </location>
</feature>
<feature type="signal peptide" evidence="1">
    <location>
        <begin position="1"/>
        <end position="17"/>
    </location>
</feature>
<evidence type="ECO:0000256" key="1">
    <source>
        <dbReference type="SAM" id="SignalP"/>
    </source>
</evidence>
<evidence type="ECO:0000313" key="3">
    <source>
        <dbReference type="Proteomes" id="UP000634667"/>
    </source>
</evidence>
<dbReference type="PROSITE" id="PS51257">
    <property type="entry name" value="PROKAR_LIPOPROTEIN"/>
    <property type="match status" value="1"/>
</dbReference>
<sequence>MLKTRLLAALVAGSALSACGGGDSGNSGTGGGGSGGGIITPTTFTAKFMSASACGTTQASTNGELVIHDQNWRVISRHRPDSNGNVSANFSGGNVANISTITYSTGQNAEFSVTSYAQHPVTDLGSFYVPGTSQQGCDCQNVNVVVSSAFGSLSTADVQLTGFTTSEQRRSQLSFNEVQFEQVGVCRVPNGAWPLLTAVANNGTARAIAGSVRQYNIANPVNLTLNQNATVLPVSLNTFDVSLSETHYTTTGGFGFRSRFGTNDVFIFNQLEGVEVISLRAATNQVESTDGGFIFRSATQRQNFTVPLNNMPVFNVPNTDAQQALESFLVRDLPSNNNNYNLSSVQGFNTFYLYAQTRLTDGTNYFQSFIGPLQGTYPDEIVPADYNIDSRLDENASATINASVIRYGDNQTYRQYLLDLSERGDLPFAARLTGKWANYSTVSVQITTTP</sequence>
<dbReference type="EMBL" id="BMYR01000001">
    <property type="protein sequence ID" value="GGW48544.1"/>
    <property type="molecule type" value="Genomic_DNA"/>
</dbReference>
<organism evidence="2 3">
    <name type="scientific">Alishewanella tabrizica</name>
    <dbReference type="NCBI Taxonomy" id="671278"/>
    <lineage>
        <taxon>Bacteria</taxon>
        <taxon>Pseudomonadati</taxon>
        <taxon>Pseudomonadota</taxon>
        <taxon>Gammaproteobacteria</taxon>
        <taxon>Alteromonadales</taxon>
        <taxon>Alteromonadaceae</taxon>
        <taxon>Alishewanella</taxon>
    </lineage>
</organism>
<evidence type="ECO:0008006" key="4">
    <source>
        <dbReference type="Google" id="ProtNLM"/>
    </source>
</evidence>
<accession>A0ABQ2WCF5</accession>
<dbReference type="Proteomes" id="UP000634667">
    <property type="component" value="Unassembled WGS sequence"/>
</dbReference>
<keyword evidence="3" id="KW-1185">Reference proteome</keyword>
<comment type="caution">
    <text evidence="2">The sequence shown here is derived from an EMBL/GenBank/DDBJ whole genome shotgun (WGS) entry which is preliminary data.</text>
</comment>
<protein>
    <recommendedName>
        <fullName evidence="4">Lipoprotein</fullName>
    </recommendedName>
</protein>
<evidence type="ECO:0000313" key="2">
    <source>
        <dbReference type="EMBL" id="GGW48544.1"/>
    </source>
</evidence>
<proteinExistence type="predicted"/>
<keyword evidence="1" id="KW-0732">Signal</keyword>
<gene>
    <name evidence="2" type="ORF">GCM10008111_00230</name>
</gene>
<reference evidence="3" key="1">
    <citation type="journal article" date="2019" name="Int. J. Syst. Evol. Microbiol.">
        <title>The Global Catalogue of Microorganisms (GCM) 10K type strain sequencing project: providing services to taxonomists for standard genome sequencing and annotation.</title>
        <authorList>
            <consortium name="The Broad Institute Genomics Platform"/>
            <consortium name="The Broad Institute Genome Sequencing Center for Infectious Disease"/>
            <person name="Wu L."/>
            <person name="Ma J."/>
        </authorList>
    </citation>
    <scope>NUCLEOTIDE SEQUENCE [LARGE SCALE GENOMIC DNA]</scope>
    <source>
        <strain evidence="3">KCTC 23723</strain>
    </source>
</reference>
<name>A0ABQ2WCF5_9ALTE</name>
<dbReference type="RefSeq" id="WP_189479250.1">
    <property type="nucleotide sequence ID" value="NZ_BMYR01000001.1"/>
</dbReference>